<dbReference type="FunCoup" id="F7DDY0">
    <property type="interactions" value="65"/>
</dbReference>
<dbReference type="InterPro" id="IPR041066">
    <property type="entry name" value="C19orf38_Ig"/>
</dbReference>
<evidence type="ECO:0000313" key="6">
    <source>
        <dbReference type="VGNC" id="VGNC:52354"/>
    </source>
</evidence>
<dbReference type="PANTHER" id="PTHR36859:SF1">
    <property type="entry name" value="PROTEIN HIDE1"/>
    <property type="match status" value="1"/>
</dbReference>
<dbReference type="GeneTree" id="ENSGT00390000008862"/>
<dbReference type="HOGENOM" id="CLU_088804_0_0_1"/>
<evidence type="ECO:0000313" key="4">
    <source>
        <dbReference type="Ensembl" id="ENSECAP00000017437.4"/>
    </source>
</evidence>
<dbReference type="Proteomes" id="UP000002281">
    <property type="component" value="Chromosome 7"/>
</dbReference>
<gene>
    <name evidence="6" type="primary">C7H19orf38</name>
</gene>
<organism evidence="4 5">
    <name type="scientific">Equus caballus</name>
    <name type="common">Horse</name>
    <dbReference type="NCBI Taxonomy" id="9796"/>
    <lineage>
        <taxon>Eukaryota</taxon>
        <taxon>Metazoa</taxon>
        <taxon>Chordata</taxon>
        <taxon>Craniata</taxon>
        <taxon>Vertebrata</taxon>
        <taxon>Euteleostomi</taxon>
        <taxon>Mammalia</taxon>
        <taxon>Eutheria</taxon>
        <taxon>Laurasiatheria</taxon>
        <taxon>Perissodactyla</taxon>
        <taxon>Equidae</taxon>
        <taxon>Equus</taxon>
    </lineage>
</organism>
<dbReference type="AlphaFoldDB" id="F7DDY0"/>
<evidence type="ECO:0000313" key="5">
    <source>
        <dbReference type="Proteomes" id="UP000002281"/>
    </source>
</evidence>
<proteinExistence type="predicted"/>
<dbReference type="PaxDb" id="9796-ENSECAP00000017437"/>
<feature type="transmembrane region" description="Helical" evidence="2">
    <location>
        <begin position="219"/>
        <end position="243"/>
    </location>
</feature>
<feature type="domain" description="C19orf38 Ig" evidence="3">
    <location>
        <begin position="124"/>
        <end position="213"/>
    </location>
</feature>
<dbReference type="Bgee" id="ENSECAG00000019977">
    <property type="expression patterns" value="Expressed in leukocyte and 18 other cell types or tissues"/>
</dbReference>
<name>F7DDY0_HORSE</name>
<keyword evidence="2" id="KW-1133">Transmembrane helix</keyword>
<sequence>MFTDTVNKTDTVHILVELSSQCGSQTRHKQEPWPPSRREAPGSAVRPWKGWGQQSVPVDAQVCVCNFLPVRKPLNPPRFCFRCSGPGGAGLSQVAWPHSGGEMPWTVLLFAAGSLAIPAPTILLVSPHPSSQEDPIYIECEAPEGYPGANFTLYQGEHVVQLLQAPADQFKVTFNLSGSSRDPSRGPFNCQYGVLGEHMRPQLSEHSDTVDIPPGSTRILVLSLSLAGALLLLAGLVTLAVVVRKVKVKKLQKKRERESCWAQMNFDTTDMSFDNSLFAISSKMTSEEDAATVDARPGSAVTPGHSESQNRPSSTSSSPEPREFSTFRGCQ</sequence>
<keyword evidence="2" id="KW-0812">Transmembrane</keyword>
<dbReference type="VGNC" id="VGNC:52354">
    <property type="gene designation" value="C7H19orf38"/>
</dbReference>
<feature type="region of interest" description="Disordered" evidence="1">
    <location>
        <begin position="23"/>
        <end position="46"/>
    </location>
</feature>
<accession>F7DDY0</accession>
<evidence type="ECO:0000256" key="2">
    <source>
        <dbReference type="SAM" id="Phobius"/>
    </source>
</evidence>
<dbReference type="Pfam" id="PF17737">
    <property type="entry name" value="Ig_C19orf38"/>
    <property type="match status" value="1"/>
</dbReference>
<keyword evidence="5" id="KW-1185">Reference proteome</keyword>
<reference evidence="4" key="3">
    <citation type="submission" date="2025-09" db="UniProtKB">
        <authorList>
            <consortium name="Ensembl"/>
        </authorList>
    </citation>
    <scope>IDENTIFICATION</scope>
    <source>
        <strain evidence="4">Thoroughbred</strain>
    </source>
</reference>
<feature type="region of interest" description="Disordered" evidence="1">
    <location>
        <begin position="288"/>
        <end position="331"/>
    </location>
</feature>
<keyword evidence="2" id="KW-0472">Membrane</keyword>
<dbReference type="PANTHER" id="PTHR36859">
    <property type="entry name" value="PROTEIN HIDE1"/>
    <property type="match status" value="1"/>
</dbReference>
<feature type="compositionally biased region" description="Basic and acidic residues" evidence="1">
    <location>
        <begin position="28"/>
        <end position="40"/>
    </location>
</feature>
<dbReference type="InterPro" id="IPR040438">
    <property type="entry name" value="HIDE1"/>
</dbReference>
<evidence type="ECO:0000259" key="3">
    <source>
        <dbReference type="Pfam" id="PF17737"/>
    </source>
</evidence>
<dbReference type="Ensembl" id="ENSECAT00000021186.4">
    <property type="protein sequence ID" value="ENSECAP00000017437.4"/>
    <property type="gene ID" value="ENSECAG00000019977.4"/>
</dbReference>
<evidence type="ECO:0000256" key="1">
    <source>
        <dbReference type="SAM" id="MobiDB-lite"/>
    </source>
</evidence>
<reference evidence="4 5" key="1">
    <citation type="journal article" date="2009" name="Science">
        <title>Genome sequence, comparative analysis, and population genetics of the domestic horse.</title>
        <authorList>
            <consortium name="Broad Institute Genome Sequencing Platform"/>
            <consortium name="Broad Institute Whole Genome Assembly Team"/>
            <person name="Wade C.M."/>
            <person name="Giulotto E."/>
            <person name="Sigurdsson S."/>
            <person name="Zoli M."/>
            <person name="Gnerre S."/>
            <person name="Imsland F."/>
            <person name="Lear T.L."/>
            <person name="Adelson D.L."/>
            <person name="Bailey E."/>
            <person name="Bellone R.R."/>
            <person name="Bloecker H."/>
            <person name="Distl O."/>
            <person name="Edgar R.C."/>
            <person name="Garber M."/>
            <person name="Leeb T."/>
            <person name="Mauceli E."/>
            <person name="MacLeod J.N."/>
            <person name="Penedo M.C.T."/>
            <person name="Raison J.M."/>
            <person name="Sharpe T."/>
            <person name="Vogel J."/>
            <person name="Andersson L."/>
            <person name="Antczak D.F."/>
            <person name="Biagi T."/>
            <person name="Binns M.M."/>
            <person name="Chowdhary B.P."/>
            <person name="Coleman S.J."/>
            <person name="Della Valle G."/>
            <person name="Fryc S."/>
            <person name="Guerin G."/>
            <person name="Hasegawa T."/>
            <person name="Hill E.W."/>
            <person name="Jurka J."/>
            <person name="Kiialainen A."/>
            <person name="Lindgren G."/>
            <person name="Liu J."/>
            <person name="Magnani E."/>
            <person name="Mickelson J.R."/>
            <person name="Murray J."/>
            <person name="Nergadze S.G."/>
            <person name="Onofrio R."/>
            <person name="Pedroni S."/>
            <person name="Piras M.F."/>
            <person name="Raudsepp T."/>
            <person name="Rocchi M."/>
            <person name="Roeed K.H."/>
            <person name="Ryder O.A."/>
            <person name="Searle S."/>
            <person name="Skow L."/>
            <person name="Swinburne J.E."/>
            <person name="Syvaenen A.C."/>
            <person name="Tozaki T."/>
            <person name="Valberg S.J."/>
            <person name="Vaudin M."/>
            <person name="White J.R."/>
            <person name="Zody M.C."/>
            <person name="Lander E.S."/>
            <person name="Lindblad-Toh K."/>
        </authorList>
    </citation>
    <scope>NUCLEOTIDE SEQUENCE [LARGE SCALE GENOMIC DNA]</scope>
    <source>
        <strain evidence="4 5">Thoroughbred</strain>
    </source>
</reference>
<protein>
    <submittedName>
        <fullName evidence="4">Chromosome 7 C19orf38 homolog</fullName>
    </submittedName>
</protein>
<dbReference type="InParanoid" id="F7DDY0"/>
<reference evidence="4" key="2">
    <citation type="submission" date="2025-08" db="UniProtKB">
        <authorList>
            <consortium name="Ensembl"/>
        </authorList>
    </citation>
    <scope>IDENTIFICATION</scope>
    <source>
        <strain evidence="4">Thoroughbred</strain>
    </source>
</reference>